<dbReference type="GO" id="GO:0045087">
    <property type="term" value="P:innate immune response"/>
    <property type="evidence" value="ECO:0007669"/>
    <property type="project" value="TreeGrafter"/>
</dbReference>
<dbReference type="Proteomes" id="UP000663870">
    <property type="component" value="Unassembled WGS sequence"/>
</dbReference>
<comment type="caution">
    <text evidence="4">The sequence shown here is derived from an EMBL/GenBank/DDBJ whole genome shotgun (WGS) entry which is preliminary data.</text>
</comment>
<dbReference type="Gene3D" id="1.25.40.20">
    <property type="entry name" value="Ankyrin repeat-containing domain"/>
    <property type="match status" value="2"/>
</dbReference>
<dbReference type="GO" id="GO:0005737">
    <property type="term" value="C:cytoplasm"/>
    <property type="evidence" value="ECO:0007669"/>
    <property type="project" value="TreeGrafter"/>
</dbReference>
<evidence type="ECO:0000256" key="2">
    <source>
        <dbReference type="ARBA" id="ARBA00023043"/>
    </source>
</evidence>
<name>A0A814REY3_9BILA</name>
<dbReference type="SUPFAM" id="SSF48403">
    <property type="entry name" value="Ankyrin repeat"/>
    <property type="match status" value="1"/>
</dbReference>
<organism evidence="4 6">
    <name type="scientific">Rotaria sordida</name>
    <dbReference type="NCBI Taxonomy" id="392033"/>
    <lineage>
        <taxon>Eukaryota</taxon>
        <taxon>Metazoa</taxon>
        <taxon>Spiralia</taxon>
        <taxon>Gnathifera</taxon>
        <taxon>Rotifera</taxon>
        <taxon>Eurotatoria</taxon>
        <taxon>Bdelloidea</taxon>
        <taxon>Philodinida</taxon>
        <taxon>Philodinidae</taxon>
        <taxon>Rotaria</taxon>
    </lineage>
</organism>
<feature type="repeat" description="ANK" evidence="3">
    <location>
        <begin position="143"/>
        <end position="175"/>
    </location>
</feature>
<keyword evidence="2 3" id="KW-0040">ANK repeat</keyword>
<dbReference type="SMART" id="SM00248">
    <property type="entry name" value="ANK"/>
    <property type="match status" value="5"/>
</dbReference>
<dbReference type="PROSITE" id="PS50088">
    <property type="entry name" value="ANK_REPEAT"/>
    <property type="match status" value="2"/>
</dbReference>
<evidence type="ECO:0000256" key="3">
    <source>
        <dbReference type="PROSITE-ProRule" id="PRU00023"/>
    </source>
</evidence>
<evidence type="ECO:0000313" key="7">
    <source>
        <dbReference type="Proteomes" id="UP000663870"/>
    </source>
</evidence>
<protein>
    <submittedName>
        <fullName evidence="4">Uncharacterized protein</fullName>
    </submittedName>
</protein>
<proteinExistence type="predicted"/>
<dbReference type="Proteomes" id="UP000663854">
    <property type="component" value="Unassembled WGS sequence"/>
</dbReference>
<gene>
    <name evidence="5" type="ORF">JXQ802_LOCUS32493</name>
    <name evidence="4" type="ORF">PYM288_LOCUS21322</name>
</gene>
<dbReference type="AlphaFoldDB" id="A0A814REY3"/>
<dbReference type="PANTHER" id="PTHR23206">
    <property type="entry name" value="MASK PROTEIN"/>
    <property type="match status" value="1"/>
</dbReference>
<evidence type="ECO:0000313" key="4">
    <source>
        <dbReference type="EMBL" id="CAF1133089.1"/>
    </source>
</evidence>
<dbReference type="InterPro" id="IPR051631">
    <property type="entry name" value="Ankyrin-KH/SAM_domain"/>
</dbReference>
<accession>A0A814REY3</accession>
<dbReference type="PANTHER" id="PTHR23206:SF7">
    <property type="entry name" value="PROTEIN KINASE DOMAIN-CONTAINING PROTEIN"/>
    <property type="match status" value="1"/>
</dbReference>
<dbReference type="EMBL" id="CAJNOL010001432">
    <property type="protein sequence ID" value="CAF1358539.1"/>
    <property type="molecule type" value="Genomic_DNA"/>
</dbReference>
<reference evidence="4" key="1">
    <citation type="submission" date="2021-02" db="EMBL/GenBank/DDBJ databases">
        <authorList>
            <person name="Nowell W R."/>
        </authorList>
    </citation>
    <scope>NUCLEOTIDE SEQUENCE</scope>
</reference>
<dbReference type="InterPro" id="IPR002110">
    <property type="entry name" value="Ankyrin_rpt"/>
</dbReference>
<evidence type="ECO:0000313" key="6">
    <source>
        <dbReference type="Proteomes" id="UP000663854"/>
    </source>
</evidence>
<keyword evidence="1" id="KW-0677">Repeat</keyword>
<keyword evidence="7" id="KW-1185">Reference proteome</keyword>
<feature type="repeat" description="ANK" evidence="3">
    <location>
        <begin position="176"/>
        <end position="208"/>
    </location>
</feature>
<dbReference type="EMBL" id="CAJNOH010000834">
    <property type="protein sequence ID" value="CAF1133089.1"/>
    <property type="molecule type" value="Genomic_DNA"/>
</dbReference>
<evidence type="ECO:0000313" key="5">
    <source>
        <dbReference type="EMBL" id="CAF1358539.1"/>
    </source>
</evidence>
<sequence>MLAALYGSEDFVRGLLSWDSSPKQVELRGNVYNINGDLINNVTALWCALDQGHYGVASILINEGKADIYCGPNHSLFDYFIETGRLDVIQFLVENDYATTKRQKITNDSHYLYLDLAASLGHTDIVIYFLLKGDEEDIRQSIGVSSALHRAAENGHYDCVRVLCNAGLSPKTKNSNGKTVLRLAAENNHSSIVDFLLGYNNDEASFNELELLASSYMISVWHFDEREPSDRMRTLLKQSLIKRVLLNIPKEVAQPISAYEFQQECQSIDEFDQIQHNVDRLYLEALLIRERILLPEKEETFFSPLYQRGFVLVERGEFYQCFNLWFHIFQLYQRMELETNLQSFVWLFCRMLAAGIPIPVDQFLAICYLTFQSSQQKFTNESLATALCLVAIATKLLEQDIIDSAERHSISQWIQYLCREQPITEDSDQTLLHLSVSDQTSFDLLQYMKLIQIR</sequence>
<dbReference type="InterPro" id="IPR036770">
    <property type="entry name" value="Ankyrin_rpt-contain_sf"/>
</dbReference>
<dbReference type="Pfam" id="PF12796">
    <property type="entry name" value="Ank_2"/>
    <property type="match status" value="1"/>
</dbReference>
<evidence type="ECO:0000256" key="1">
    <source>
        <dbReference type="ARBA" id="ARBA00022737"/>
    </source>
</evidence>